<sequence length="96" mass="10317">MELERDPDEARAKLERPELPPRRPAQSPWLALVAVLVVGLAAWWFMGGKDTDPVTTASTPQVEQTEPKSAELPLTKPGADGSQTDPSTTDTPAAKP</sequence>
<keyword evidence="2" id="KW-1133">Transmembrane helix</keyword>
<keyword evidence="2" id="KW-0472">Membrane</keyword>
<gene>
    <name evidence="3" type="ORF">J2Z17_003228</name>
</gene>
<keyword evidence="2" id="KW-0812">Transmembrane</keyword>
<feature type="region of interest" description="Disordered" evidence="1">
    <location>
        <begin position="1"/>
        <end position="28"/>
    </location>
</feature>
<evidence type="ECO:0000313" key="3">
    <source>
        <dbReference type="EMBL" id="MBP1851780.1"/>
    </source>
</evidence>
<accession>A0ABS4E1H1</accession>
<dbReference type="RefSeq" id="WP_209946620.1">
    <property type="nucleotide sequence ID" value="NZ_JAGGJU010000008.1"/>
</dbReference>
<evidence type="ECO:0000256" key="2">
    <source>
        <dbReference type="SAM" id="Phobius"/>
    </source>
</evidence>
<feature type="compositionally biased region" description="Polar residues" evidence="1">
    <location>
        <begin position="81"/>
        <end position="96"/>
    </location>
</feature>
<feature type="region of interest" description="Disordered" evidence="1">
    <location>
        <begin position="48"/>
        <end position="96"/>
    </location>
</feature>
<evidence type="ECO:0000256" key="1">
    <source>
        <dbReference type="SAM" id="MobiDB-lite"/>
    </source>
</evidence>
<dbReference type="EMBL" id="JAGGJU010000008">
    <property type="protein sequence ID" value="MBP1851780.1"/>
    <property type="molecule type" value="Genomic_DNA"/>
</dbReference>
<feature type="transmembrane region" description="Helical" evidence="2">
    <location>
        <begin position="29"/>
        <end position="46"/>
    </location>
</feature>
<name>A0ABS4E1H1_9HYPH</name>
<keyword evidence="4" id="KW-1185">Reference proteome</keyword>
<proteinExistence type="predicted"/>
<organism evidence="3 4">
    <name type="scientific">Rhizobium halophytocola</name>
    <dbReference type="NCBI Taxonomy" id="735519"/>
    <lineage>
        <taxon>Bacteria</taxon>
        <taxon>Pseudomonadati</taxon>
        <taxon>Pseudomonadota</taxon>
        <taxon>Alphaproteobacteria</taxon>
        <taxon>Hyphomicrobiales</taxon>
        <taxon>Rhizobiaceae</taxon>
        <taxon>Rhizobium/Agrobacterium group</taxon>
        <taxon>Rhizobium</taxon>
    </lineage>
</organism>
<feature type="compositionally biased region" description="Polar residues" evidence="1">
    <location>
        <begin position="53"/>
        <end position="64"/>
    </location>
</feature>
<evidence type="ECO:0000313" key="4">
    <source>
        <dbReference type="Proteomes" id="UP000759443"/>
    </source>
</evidence>
<reference evidence="3 4" key="1">
    <citation type="submission" date="2021-03" db="EMBL/GenBank/DDBJ databases">
        <title>Genomic Encyclopedia of Type Strains, Phase IV (KMG-IV): sequencing the most valuable type-strain genomes for metagenomic binning, comparative biology and taxonomic classification.</title>
        <authorList>
            <person name="Goeker M."/>
        </authorList>
    </citation>
    <scope>NUCLEOTIDE SEQUENCE [LARGE SCALE GENOMIC DNA]</scope>
    <source>
        <strain evidence="3 4">DSM 21600</strain>
    </source>
</reference>
<feature type="compositionally biased region" description="Basic and acidic residues" evidence="1">
    <location>
        <begin position="8"/>
        <end position="21"/>
    </location>
</feature>
<comment type="caution">
    <text evidence="3">The sequence shown here is derived from an EMBL/GenBank/DDBJ whole genome shotgun (WGS) entry which is preliminary data.</text>
</comment>
<protein>
    <submittedName>
        <fullName evidence="3">Uncharacterized protein</fullName>
    </submittedName>
</protein>
<dbReference type="Proteomes" id="UP000759443">
    <property type="component" value="Unassembled WGS sequence"/>
</dbReference>